<dbReference type="SUPFAM" id="SSF52172">
    <property type="entry name" value="CheY-like"/>
    <property type="match status" value="1"/>
</dbReference>
<dbReference type="Pfam" id="PF00072">
    <property type="entry name" value="Response_reg"/>
    <property type="match status" value="1"/>
</dbReference>
<dbReference type="AlphaFoldDB" id="A0A1G1TL59"/>
<name>A0A1G1TL59_9BACT</name>
<dbReference type="PANTHER" id="PTHR44520">
    <property type="entry name" value="RESPONSE REGULATOR RCP1-RELATED"/>
    <property type="match status" value="1"/>
</dbReference>
<feature type="domain" description="Response regulatory" evidence="2">
    <location>
        <begin position="2"/>
        <end position="127"/>
    </location>
</feature>
<dbReference type="InterPro" id="IPR001789">
    <property type="entry name" value="Sig_transdc_resp-reg_receiver"/>
</dbReference>
<dbReference type="Proteomes" id="UP000177506">
    <property type="component" value="Unassembled WGS sequence"/>
</dbReference>
<protein>
    <recommendedName>
        <fullName evidence="2">Response regulatory domain-containing protein</fullName>
    </recommendedName>
</protein>
<dbReference type="RefSeq" id="WP_070740868.1">
    <property type="nucleotide sequence ID" value="NZ_MDZA01000044.1"/>
</dbReference>
<dbReference type="SMART" id="SM00448">
    <property type="entry name" value="REC"/>
    <property type="match status" value="1"/>
</dbReference>
<proteinExistence type="predicted"/>
<dbReference type="InterPro" id="IPR052893">
    <property type="entry name" value="TCS_response_regulator"/>
</dbReference>
<dbReference type="PROSITE" id="PS50110">
    <property type="entry name" value="RESPONSE_REGULATORY"/>
    <property type="match status" value="1"/>
</dbReference>
<dbReference type="Gene3D" id="3.40.50.2300">
    <property type="match status" value="1"/>
</dbReference>
<gene>
    <name evidence="3" type="ORF">BEN49_04360</name>
</gene>
<evidence type="ECO:0000259" key="2">
    <source>
        <dbReference type="PROSITE" id="PS50110"/>
    </source>
</evidence>
<keyword evidence="4" id="KW-1185">Reference proteome</keyword>
<evidence type="ECO:0000313" key="4">
    <source>
        <dbReference type="Proteomes" id="UP000177506"/>
    </source>
</evidence>
<accession>A0A1G1TL59</accession>
<dbReference type="InterPro" id="IPR011006">
    <property type="entry name" value="CheY-like_superfamily"/>
</dbReference>
<organism evidence="3 4">
    <name type="scientific">Hymenobacter coccineus</name>
    <dbReference type="NCBI Taxonomy" id="1908235"/>
    <lineage>
        <taxon>Bacteria</taxon>
        <taxon>Pseudomonadati</taxon>
        <taxon>Bacteroidota</taxon>
        <taxon>Cytophagia</taxon>
        <taxon>Cytophagales</taxon>
        <taxon>Hymenobacteraceae</taxon>
        <taxon>Hymenobacter</taxon>
    </lineage>
</organism>
<evidence type="ECO:0000313" key="3">
    <source>
        <dbReference type="EMBL" id="OGX91618.1"/>
    </source>
</evidence>
<reference evidence="3 4" key="1">
    <citation type="submission" date="2016-08" db="EMBL/GenBank/DDBJ databases">
        <title>Hymenobacter coccineus sp. nov., Hymenobacter lapidarius sp. nov. and Hymenobacter glacialis sp. nov., isolated from Antarctic soil.</title>
        <authorList>
            <person name="Sedlacek I."/>
            <person name="Kralova S."/>
            <person name="Kyrova K."/>
            <person name="Maslanova I."/>
            <person name="Stankova E."/>
            <person name="Vrbovska V."/>
            <person name="Nemec M."/>
            <person name="Bartak M."/>
            <person name="Svec P."/>
            <person name="Busse H.-J."/>
            <person name="Pantucek R."/>
        </authorList>
    </citation>
    <scope>NUCLEOTIDE SEQUENCE [LARGE SCALE GENOMIC DNA]</scope>
    <source>
        <strain evidence="3 4">CCM 8649</strain>
    </source>
</reference>
<dbReference type="OrthoDB" id="1524091at2"/>
<evidence type="ECO:0000256" key="1">
    <source>
        <dbReference type="PROSITE-ProRule" id="PRU00169"/>
    </source>
</evidence>
<feature type="modified residue" description="4-aspartylphosphate" evidence="1">
    <location>
        <position position="57"/>
    </location>
</feature>
<dbReference type="EMBL" id="MDZA01000044">
    <property type="protein sequence ID" value="OGX91618.1"/>
    <property type="molecule type" value="Genomic_DNA"/>
</dbReference>
<dbReference type="PANTHER" id="PTHR44520:SF2">
    <property type="entry name" value="RESPONSE REGULATOR RCP1"/>
    <property type="match status" value="1"/>
</dbReference>
<comment type="caution">
    <text evidence="3">The sequence shown here is derived from an EMBL/GenBank/DDBJ whole genome shotgun (WGS) entry which is preliminary data.</text>
</comment>
<keyword evidence="1" id="KW-0597">Phosphoprotein</keyword>
<dbReference type="GO" id="GO:0000160">
    <property type="term" value="P:phosphorelay signal transduction system"/>
    <property type="evidence" value="ECO:0007669"/>
    <property type="project" value="InterPro"/>
</dbReference>
<sequence length="134" mass="14340">MDTYLIDDDPIALFLTTQVLRLEGADSHLRTFPGAAAALAYLLPRLATEVPALIFLDLNMPELTGWDFLDALAPHAPALAGRCRIYLLTSSLAPADTASAGAYPLVSGIIHKPLDQDEAEAIWANIPGQITGRC</sequence>